<dbReference type="AlphaFoldDB" id="A0A9W8TK12"/>
<evidence type="ECO:0000256" key="4">
    <source>
        <dbReference type="SAM" id="MobiDB-lite"/>
    </source>
</evidence>
<dbReference type="PROSITE" id="PS50090">
    <property type="entry name" value="MYB_LIKE"/>
    <property type="match status" value="2"/>
</dbReference>
<protein>
    <recommendedName>
        <fullName evidence="9">Myb-like domain-containing protein</fullName>
    </recommendedName>
</protein>
<evidence type="ECO:0000313" key="8">
    <source>
        <dbReference type="Proteomes" id="UP001148614"/>
    </source>
</evidence>
<dbReference type="VEuPathDB" id="FungiDB:F4678DRAFT_409446"/>
<organism evidence="7 8">
    <name type="scientific">Xylaria arbuscula</name>
    <dbReference type="NCBI Taxonomy" id="114810"/>
    <lineage>
        <taxon>Eukaryota</taxon>
        <taxon>Fungi</taxon>
        <taxon>Dikarya</taxon>
        <taxon>Ascomycota</taxon>
        <taxon>Pezizomycotina</taxon>
        <taxon>Sordariomycetes</taxon>
        <taxon>Xylariomycetidae</taxon>
        <taxon>Xylariales</taxon>
        <taxon>Xylariaceae</taxon>
        <taxon>Xylaria</taxon>
    </lineage>
</organism>
<feature type="domain" description="HTH myb-type" evidence="6">
    <location>
        <begin position="701"/>
        <end position="754"/>
    </location>
</feature>
<evidence type="ECO:0008006" key="9">
    <source>
        <dbReference type="Google" id="ProtNLM"/>
    </source>
</evidence>
<evidence type="ECO:0000259" key="5">
    <source>
        <dbReference type="PROSITE" id="PS50090"/>
    </source>
</evidence>
<feature type="region of interest" description="Disordered" evidence="4">
    <location>
        <begin position="471"/>
        <end position="631"/>
    </location>
</feature>
<feature type="compositionally biased region" description="Acidic residues" evidence="4">
    <location>
        <begin position="409"/>
        <end position="419"/>
    </location>
</feature>
<feature type="compositionally biased region" description="Basic and acidic residues" evidence="4">
    <location>
        <begin position="32"/>
        <end position="45"/>
    </location>
</feature>
<dbReference type="PANTHER" id="PTHR46380">
    <property type="entry name" value="CYCLIN-D-BINDING MYB-LIKE TRANSCRIPTION FACTOR 1"/>
    <property type="match status" value="1"/>
</dbReference>
<proteinExistence type="predicted"/>
<feature type="compositionally biased region" description="Basic residues" evidence="4">
    <location>
        <begin position="516"/>
        <end position="532"/>
    </location>
</feature>
<feature type="compositionally biased region" description="Acidic residues" evidence="4">
    <location>
        <begin position="21"/>
        <end position="31"/>
    </location>
</feature>
<dbReference type="PANTHER" id="PTHR46380:SF2">
    <property type="entry name" value="CYCLIN-D-BINDING MYB-LIKE TRANSCRIPTION FACTOR 1"/>
    <property type="match status" value="1"/>
</dbReference>
<dbReference type="SMART" id="SM00717">
    <property type="entry name" value="SANT"/>
    <property type="match status" value="2"/>
</dbReference>
<dbReference type="InterPro" id="IPR001005">
    <property type="entry name" value="SANT/Myb"/>
</dbReference>
<dbReference type="GO" id="GO:0005634">
    <property type="term" value="C:nucleus"/>
    <property type="evidence" value="ECO:0007669"/>
    <property type="project" value="UniProtKB-SubCell"/>
</dbReference>
<reference evidence="7" key="1">
    <citation type="submission" date="2022-07" db="EMBL/GenBank/DDBJ databases">
        <title>Genome Sequence of Xylaria arbuscula.</title>
        <authorList>
            <person name="Buettner E."/>
        </authorList>
    </citation>
    <scope>NUCLEOTIDE SEQUENCE</scope>
    <source>
        <strain evidence="7">VT107</strain>
    </source>
</reference>
<evidence type="ECO:0000313" key="7">
    <source>
        <dbReference type="EMBL" id="KAJ3568083.1"/>
    </source>
</evidence>
<feature type="domain" description="Myb-like" evidence="5">
    <location>
        <begin position="753"/>
        <end position="825"/>
    </location>
</feature>
<dbReference type="GO" id="GO:0000976">
    <property type="term" value="F:transcription cis-regulatory region binding"/>
    <property type="evidence" value="ECO:0007669"/>
    <property type="project" value="TreeGrafter"/>
</dbReference>
<feature type="region of interest" description="Disordered" evidence="4">
    <location>
        <begin position="973"/>
        <end position="1074"/>
    </location>
</feature>
<dbReference type="SUPFAM" id="SSF46689">
    <property type="entry name" value="Homeodomain-like"/>
    <property type="match status" value="2"/>
</dbReference>
<dbReference type="GO" id="GO:0003700">
    <property type="term" value="F:DNA-binding transcription factor activity"/>
    <property type="evidence" value="ECO:0007669"/>
    <property type="project" value="TreeGrafter"/>
</dbReference>
<keyword evidence="8" id="KW-1185">Reference proteome</keyword>
<feature type="compositionally biased region" description="Polar residues" evidence="4">
    <location>
        <begin position="1061"/>
        <end position="1074"/>
    </location>
</feature>
<sequence>MGNAPSQPKEEEGYDTNNDTFEQEQQDEQDREQDPEHPQDSHLASEDFAFSSQINSSIGPAFLPPSRPNKAEFSSSPASRLYSSQAPTPVPRRKMSDSSPYKSSPAFHSSADLGIEPNGYENSVNASKKKRRNKKRRSSASQPDGEHQSIDQQASPELDNEVEQDHSEIVGDIDMIDGEISASAQARRQQKRERKESKRAARLAKQKAEASPAPEPHQEEESRFRDLWLSQEARIAAKREQDEDQDDPTHIVQPPELIKIIESDEHVESSEAQNAMSKKRKRKSQTPAEHELRQASKKKHKKLHNPGPDIATEPTEQSHEDGLEESEAPNDDNNFDKLAEQLDSGRKKIFHHLPIEQESSPSIESGPELEAPMEDIDDYPRVVSDLPGNVYAGGKADSAVDSEVEEVYRDDDIDEDYDDSVSARTKSAALTQAPHHTTTRRQSASSRAPRDPVPDVHSGELVVETMQDEVAGPQQQNDMGINEDVAPSDNGGLIYDIEVPSSLPLPRTADDSNAKNTKRRASIRTSTGRKRVVKPDFFSRLVEEDIGEDTDSPSPSTAARSRKAEKAKGKQVIAEEEESRAAPSTANGKSRQPKISSMLTDGPYSDAGGAVTPSGVSTPRSRGPKTPATISGAFSDFEIQSLGQVIERFRDDHGLSQYQVNELIHSNPKESKAGELWENVIATTPGRTRQKVINVTRRRFHNFVARGTWTAEQDQELRDMYEQYGNKYAQIGHFINRHPEDIRDRIRNYIVCGDKLKKDQWSQEEADRLMAIVEQAIEEIRRMRAQRGIGDSRPVDEDINWQLVSQGMGRTRSRMQCMNKWKAIKPQLAGGGLDGETIPTDEVIQQARETATTMSYRNRSLVIKEILKSGVNADSRIPWLRIRNELGGQWNRPSLMVVWFRLRRALPNWQSLNVKETCTLLTQTFQHTHKLEYPTEEDNILNYDVEYREIEYKIKKGRKANPVPKSAAFVTNTSDAEDDEELGEAEAGIASGDELGDEVTEGVKPRHSSIDLSAGDKEREVPDSEPETQARSRTRRRRTHSGARRLKSKHIPQDDFDDQSSDTNASQVSSIPAR</sequence>
<feature type="compositionally biased region" description="Basic and acidic residues" evidence="4">
    <location>
        <begin position="216"/>
        <end position="226"/>
    </location>
</feature>
<dbReference type="PROSITE" id="PS51294">
    <property type="entry name" value="HTH_MYB"/>
    <property type="match status" value="1"/>
</dbReference>
<dbReference type="EMBL" id="JANPWZ010001172">
    <property type="protein sequence ID" value="KAJ3568083.1"/>
    <property type="molecule type" value="Genomic_DNA"/>
</dbReference>
<gene>
    <name evidence="7" type="ORF">NPX13_g6544</name>
</gene>
<comment type="subcellular location">
    <subcellularLocation>
        <location evidence="1">Nucleus</location>
    </subcellularLocation>
</comment>
<accession>A0A9W8TK12</accession>
<feature type="compositionally biased region" description="Basic and acidic residues" evidence="4">
    <location>
        <begin position="334"/>
        <end position="346"/>
    </location>
</feature>
<feature type="compositionally biased region" description="Acidic residues" evidence="4">
    <location>
        <begin position="975"/>
        <end position="984"/>
    </location>
</feature>
<feature type="compositionally biased region" description="Basic residues" evidence="4">
    <location>
        <begin position="295"/>
        <end position="304"/>
    </location>
</feature>
<evidence type="ECO:0000256" key="1">
    <source>
        <dbReference type="ARBA" id="ARBA00004123"/>
    </source>
</evidence>
<evidence type="ECO:0000259" key="6">
    <source>
        <dbReference type="PROSITE" id="PS51294"/>
    </source>
</evidence>
<feature type="compositionally biased region" description="Polar residues" evidence="4">
    <location>
        <begin position="72"/>
        <end position="87"/>
    </location>
</feature>
<dbReference type="Gene3D" id="1.10.10.60">
    <property type="entry name" value="Homeodomain-like"/>
    <property type="match status" value="2"/>
</dbReference>
<feature type="domain" description="Myb-like" evidence="5">
    <location>
        <begin position="701"/>
        <end position="750"/>
    </location>
</feature>
<keyword evidence="2" id="KW-0238">DNA-binding</keyword>
<dbReference type="Proteomes" id="UP001148614">
    <property type="component" value="Unassembled WGS sequence"/>
</dbReference>
<feature type="compositionally biased region" description="Basic and acidic residues" evidence="4">
    <location>
        <begin position="259"/>
        <end position="269"/>
    </location>
</feature>
<keyword evidence="3" id="KW-0539">Nucleus</keyword>
<dbReference type="InterPro" id="IPR009057">
    <property type="entry name" value="Homeodomain-like_sf"/>
</dbReference>
<evidence type="ECO:0000256" key="2">
    <source>
        <dbReference type="ARBA" id="ARBA00023125"/>
    </source>
</evidence>
<name>A0A9W8TK12_9PEZI</name>
<feature type="compositionally biased region" description="Polar residues" evidence="4">
    <location>
        <begin position="422"/>
        <end position="446"/>
    </location>
</feature>
<feature type="region of interest" description="Disordered" evidence="4">
    <location>
        <begin position="1"/>
        <end position="385"/>
    </location>
</feature>
<feature type="region of interest" description="Disordered" evidence="4">
    <location>
        <begin position="409"/>
        <end position="456"/>
    </location>
</feature>
<feature type="compositionally biased region" description="Polar residues" evidence="4">
    <location>
        <begin position="582"/>
        <end position="599"/>
    </location>
</feature>
<dbReference type="Pfam" id="PF13921">
    <property type="entry name" value="Myb_DNA-bind_6"/>
    <property type="match status" value="1"/>
</dbReference>
<dbReference type="CDD" id="cd00167">
    <property type="entry name" value="SANT"/>
    <property type="match status" value="2"/>
</dbReference>
<dbReference type="InterPro" id="IPR017930">
    <property type="entry name" value="Myb_dom"/>
</dbReference>
<feature type="compositionally biased region" description="Low complexity" evidence="4">
    <location>
        <begin position="356"/>
        <end position="370"/>
    </location>
</feature>
<evidence type="ECO:0000256" key="3">
    <source>
        <dbReference type="ARBA" id="ARBA00023242"/>
    </source>
</evidence>
<feature type="compositionally biased region" description="Basic residues" evidence="4">
    <location>
        <begin position="127"/>
        <end position="138"/>
    </location>
</feature>
<dbReference type="InterPro" id="IPR051651">
    <property type="entry name" value="DMTF1_DNA-bind_reg"/>
</dbReference>
<comment type="caution">
    <text evidence="7">The sequence shown here is derived from an EMBL/GenBank/DDBJ whole genome shotgun (WGS) entry which is preliminary data.</text>
</comment>
<feature type="compositionally biased region" description="Basic residues" evidence="4">
    <location>
        <begin position="1032"/>
        <end position="1050"/>
    </location>
</feature>